<dbReference type="AlphaFoldDB" id="A0A1U7ZEP0"/>
<dbReference type="FunFam" id="1.10.238.10:FF:000178">
    <property type="entry name" value="Calmodulin-2 A"/>
    <property type="match status" value="1"/>
</dbReference>
<name>A0A1U7ZEP0_NELNU</name>
<dbReference type="Gene3D" id="1.10.238.10">
    <property type="entry name" value="EF-hand"/>
    <property type="match status" value="2"/>
</dbReference>
<dbReference type="PROSITE" id="PS50222">
    <property type="entry name" value="EF_HAND_2"/>
    <property type="match status" value="3"/>
</dbReference>
<evidence type="ECO:0000256" key="1">
    <source>
        <dbReference type="ARBA" id="ARBA00022723"/>
    </source>
</evidence>
<dbReference type="Pfam" id="PF00036">
    <property type="entry name" value="EF-hand_1"/>
    <property type="match status" value="1"/>
</dbReference>
<evidence type="ECO:0000313" key="5">
    <source>
        <dbReference type="RefSeq" id="XP_010246479.1"/>
    </source>
</evidence>
<keyword evidence="2" id="KW-0677">Repeat</keyword>
<gene>
    <name evidence="5" type="primary">LOC104589754</name>
</gene>
<evidence type="ECO:0000256" key="2">
    <source>
        <dbReference type="ARBA" id="ARBA00022737"/>
    </source>
</evidence>
<dbReference type="GO" id="GO:0043226">
    <property type="term" value="C:organelle"/>
    <property type="evidence" value="ECO:0007669"/>
    <property type="project" value="UniProtKB-ARBA"/>
</dbReference>
<reference evidence="5" key="1">
    <citation type="submission" date="2025-08" db="UniProtKB">
        <authorList>
            <consortium name="RefSeq"/>
        </authorList>
    </citation>
    <scope>IDENTIFICATION</scope>
</reference>
<dbReference type="InterPro" id="IPR002048">
    <property type="entry name" value="EF_hand_dom"/>
</dbReference>
<evidence type="ECO:0000256" key="3">
    <source>
        <dbReference type="ARBA" id="ARBA00022837"/>
    </source>
</evidence>
<evidence type="ECO:0000313" key="4">
    <source>
        <dbReference type="Proteomes" id="UP000189703"/>
    </source>
</evidence>
<dbReference type="Pfam" id="PF13499">
    <property type="entry name" value="EF-hand_7"/>
    <property type="match status" value="1"/>
</dbReference>
<dbReference type="OMA" id="HEFLEMN"/>
<keyword evidence="1" id="KW-0479">Metal-binding</keyword>
<dbReference type="RefSeq" id="XP_010246479.1">
    <property type="nucleotide sequence ID" value="XM_010248177.2"/>
</dbReference>
<dbReference type="Proteomes" id="UP000189703">
    <property type="component" value="Unplaced"/>
</dbReference>
<dbReference type="SUPFAM" id="SSF47473">
    <property type="entry name" value="EF-hand"/>
    <property type="match status" value="1"/>
</dbReference>
<dbReference type="KEGG" id="nnu:104589754"/>
<dbReference type="PROSITE" id="PS00018">
    <property type="entry name" value="EF_HAND_1"/>
    <property type="match status" value="3"/>
</dbReference>
<protein>
    <submittedName>
        <fullName evidence="5">Probable calcium-binding protein CML29</fullName>
    </submittedName>
</protein>
<dbReference type="InterPro" id="IPR018247">
    <property type="entry name" value="EF_Hand_1_Ca_BS"/>
</dbReference>
<dbReference type="GeneID" id="104589754"/>
<dbReference type="eggNOG" id="KOG0027">
    <property type="taxonomic scope" value="Eukaryota"/>
</dbReference>
<dbReference type="SMART" id="SM00054">
    <property type="entry name" value="EFh"/>
    <property type="match status" value="3"/>
</dbReference>
<sequence length="160" mass="17350">MAQLGSLSSQTEMMSHVMSLVEAFRAFDADNDGLITAAELGGLMGSLGYCASEQEVKAMMQEGDKNRDGLLNIEEFVEMNTREMEMEMGDMATFLKTASDTLEVQGNNTAVTAQELHQVVSDIGIGLSFQDCQEIIASMDVNGDGTVSFEDFKLIVNSLI</sequence>
<dbReference type="GO" id="GO:0005509">
    <property type="term" value="F:calcium ion binding"/>
    <property type="evidence" value="ECO:0007669"/>
    <property type="project" value="InterPro"/>
</dbReference>
<organism evidence="4 5">
    <name type="scientific">Nelumbo nucifera</name>
    <name type="common">Sacred lotus</name>
    <dbReference type="NCBI Taxonomy" id="4432"/>
    <lineage>
        <taxon>Eukaryota</taxon>
        <taxon>Viridiplantae</taxon>
        <taxon>Streptophyta</taxon>
        <taxon>Embryophyta</taxon>
        <taxon>Tracheophyta</taxon>
        <taxon>Spermatophyta</taxon>
        <taxon>Magnoliopsida</taxon>
        <taxon>Proteales</taxon>
        <taxon>Nelumbonaceae</taxon>
        <taxon>Nelumbo</taxon>
    </lineage>
</organism>
<dbReference type="OrthoDB" id="26525at2759"/>
<proteinExistence type="predicted"/>
<dbReference type="InterPro" id="IPR039647">
    <property type="entry name" value="EF_hand_pair_protein_CML-like"/>
</dbReference>
<accession>A0A1U7ZEP0</accession>
<dbReference type="InterPro" id="IPR011992">
    <property type="entry name" value="EF-hand-dom_pair"/>
</dbReference>
<dbReference type="STRING" id="4432.A0A1U7ZEP0"/>
<keyword evidence="3" id="KW-0106">Calcium</keyword>
<dbReference type="CDD" id="cd00051">
    <property type="entry name" value="EFh"/>
    <property type="match status" value="1"/>
</dbReference>
<keyword evidence="4" id="KW-1185">Reference proteome</keyword>
<dbReference type="PANTHER" id="PTHR10891">
    <property type="entry name" value="EF-HAND CALCIUM-BINDING DOMAIN CONTAINING PROTEIN"/>
    <property type="match status" value="1"/>
</dbReference>